<reference evidence="12 13" key="1">
    <citation type="submission" date="2018-07" db="EMBL/GenBank/DDBJ databases">
        <title>The complete nuclear genome of the prasinophyte Chloropicon primus (CCMP1205).</title>
        <authorList>
            <person name="Pombert J.-F."/>
            <person name="Otis C."/>
            <person name="Turmel M."/>
            <person name="Lemieux C."/>
        </authorList>
    </citation>
    <scope>NUCLEOTIDE SEQUENCE [LARGE SCALE GENOMIC DNA]</scope>
    <source>
        <strain evidence="12 13">CCMP1205</strain>
    </source>
</reference>
<feature type="transmembrane region" description="Helical" evidence="11">
    <location>
        <begin position="267"/>
        <end position="285"/>
    </location>
</feature>
<dbReference type="STRING" id="1764295.A0A5B8MSV6"/>
<keyword evidence="8 11" id="KW-1133">Transmembrane helix</keyword>
<keyword evidence="7" id="KW-0809">Transit peptide</keyword>
<dbReference type="EMBL" id="CP031043">
    <property type="protein sequence ID" value="QDZ23431.1"/>
    <property type="molecule type" value="Genomic_DNA"/>
</dbReference>
<sequence>MACGTSVAGSVMRCVGALPRRGALPAGGRRGRRERTAVRRCTPYARIETSGSGYAEAEAGGGSGGGGDKGKPGTGGDGGGGGGDGEAGKYWGEVGPFLAGLGQTLERFPAEFRKDVAAGLVPLAFVQRYIELQASLVMRALMKIPGFRNKLLADPNLAFKLGIEIGIGILTKCSAEYQKRKPNFRKEIDFAFANLLMALIADWMLVYLPAPTMVFNVAKARKTGVLASAFPFVRTLPKNAFQKVPVMMKPFTVTQRVGALGVNGVKLFTVGTFASFVGVALTNILTEVRQRLNPDAPKLNKPQNVVKASLLYGSYMGINSNLRYQLLAGIEERYLSALFTNPGNFALVSGAVRVANTYLGSLMWVDTLRLVGMQPQKKG</sequence>
<dbReference type="PANTHER" id="PTHR31620">
    <property type="entry name" value="PROTEIN RETICULATA-RELATED 2, CHLOROPLASTIC-RELATED"/>
    <property type="match status" value="1"/>
</dbReference>
<dbReference type="InterPro" id="IPR021825">
    <property type="entry name" value="RETICULATA-related"/>
</dbReference>
<comment type="subcellular location">
    <subcellularLocation>
        <location evidence="1">Membrane</location>
        <topology evidence="1">Multi-pass membrane protein</topology>
    </subcellularLocation>
    <subcellularLocation>
        <location evidence="2">Plastid</location>
        <location evidence="2">Chloroplast</location>
    </subcellularLocation>
</comment>
<keyword evidence="5" id="KW-0934">Plastid</keyword>
<evidence type="ECO:0000256" key="5">
    <source>
        <dbReference type="ARBA" id="ARBA00022640"/>
    </source>
</evidence>
<feature type="region of interest" description="Disordered" evidence="10">
    <location>
        <begin position="52"/>
        <end position="85"/>
    </location>
</feature>
<dbReference type="PANTHER" id="PTHR31620:SF8">
    <property type="entry name" value="PROTEIN RETICULATA-RELATED 4, CHLOROPLASTIC-LIKE"/>
    <property type="match status" value="1"/>
</dbReference>
<gene>
    <name evidence="12" type="ORF">A3770_10p59490</name>
</gene>
<protein>
    <submittedName>
        <fullName evidence="12">Uncharacterized protein</fullName>
    </submittedName>
</protein>
<evidence type="ECO:0000256" key="11">
    <source>
        <dbReference type="SAM" id="Phobius"/>
    </source>
</evidence>
<accession>A0A5B8MSV6</accession>
<dbReference type="OrthoDB" id="205639at2759"/>
<evidence type="ECO:0000256" key="6">
    <source>
        <dbReference type="ARBA" id="ARBA00022692"/>
    </source>
</evidence>
<keyword evidence="4" id="KW-0150">Chloroplast</keyword>
<dbReference type="GO" id="GO:0016020">
    <property type="term" value="C:membrane"/>
    <property type="evidence" value="ECO:0007669"/>
    <property type="project" value="UniProtKB-SubCell"/>
</dbReference>
<keyword evidence="9 11" id="KW-0472">Membrane</keyword>
<dbReference type="Proteomes" id="UP000316726">
    <property type="component" value="Chromosome 10"/>
</dbReference>
<name>A0A5B8MSV6_9CHLO</name>
<organism evidence="12 13">
    <name type="scientific">Chloropicon primus</name>
    <dbReference type="NCBI Taxonomy" id="1764295"/>
    <lineage>
        <taxon>Eukaryota</taxon>
        <taxon>Viridiplantae</taxon>
        <taxon>Chlorophyta</taxon>
        <taxon>Chloropicophyceae</taxon>
        <taxon>Chloropicales</taxon>
        <taxon>Chloropicaceae</taxon>
        <taxon>Chloropicon</taxon>
    </lineage>
</organism>
<evidence type="ECO:0000256" key="7">
    <source>
        <dbReference type="ARBA" id="ARBA00022946"/>
    </source>
</evidence>
<evidence type="ECO:0000256" key="3">
    <source>
        <dbReference type="ARBA" id="ARBA00010793"/>
    </source>
</evidence>
<comment type="similarity">
    <text evidence="3">Belongs to the RETICULATA family.</text>
</comment>
<evidence type="ECO:0000256" key="2">
    <source>
        <dbReference type="ARBA" id="ARBA00004229"/>
    </source>
</evidence>
<evidence type="ECO:0000256" key="9">
    <source>
        <dbReference type="ARBA" id="ARBA00023136"/>
    </source>
</evidence>
<keyword evidence="13" id="KW-1185">Reference proteome</keyword>
<feature type="transmembrane region" description="Helical" evidence="11">
    <location>
        <begin position="188"/>
        <end position="208"/>
    </location>
</feature>
<evidence type="ECO:0000256" key="10">
    <source>
        <dbReference type="SAM" id="MobiDB-lite"/>
    </source>
</evidence>
<dbReference type="Pfam" id="PF11891">
    <property type="entry name" value="RETICULATA-like"/>
    <property type="match status" value="1"/>
</dbReference>
<dbReference type="AlphaFoldDB" id="A0A5B8MSV6"/>
<feature type="compositionally biased region" description="Gly residues" evidence="10">
    <location>
        <begin position="59"/>
        <end position="85"/>
    </location>
</feature>
<evidence type="ECO:0000256" key="1">
    <source>
        <dbReference type="ARBA" id="ARBA00004141"/>
    </source>
</evidence>
<evidence type="ECO:0000313" key="13">
    <source>
        <dbReference type="Proteomes" id="UP000316726"/>
    </source>
</evidence>
<keyword evidence="6 11" id="KW-0812">Transmembrane</keyword>
<evidence type="ECO:0000313" key="12">
    <source>
        <dbReference type="EMBL" id="QDZ23431.1"/>
    </source>
</evidence>
<evidence type="ECO:0000256" key="8">
    <source>
        <dbReference type="ARBA" id="ARBA00022989"/>
    </source>
</evidence>
<proteinExistence type="inferred from homology"/>
<dbReference type="GO" id="GO:0009507">
    <property type="term" value="C:chloroplast"/>
    <property type="evidence" value="ECO:0007669"/>
    <property type="project" value="UniProtKB-SubCell"/>
</dbReference>
<evidence type="ECO:0000256" key="4">
    <source>
        <dbReference type="ARBA" id="ARBA00022528"/>
    </source>
</evidence>